<dbReference type="STRING" id="1173061.A0A0J9X5J7"/>
<keyword evidence="5" id="KW-0694">RNA-binding</keyword>
<dbReference type="CDD" id="cd11368">
    <property type="entry name" value="RNase_PH_RRP45"/>
    <property type="match status" value="1"/>
</dbReference>
<feature type="compositionally biased region" description="Acidic residues" evidence="7">
    <location>
        <begin position="220"/>
        <end position="233"/>
    </location>
</feature>
<comment type="similarity">
    <text evidence="3">Belongs to the RNase PH family.</text>
</comment>
<dbReference type="GO" id="GO:0016075">
    <property type="term" value="P:rRNA catabolic process"/>
    <property type="evidence" value="ECO:0007669"/>
    <property type="project" value="TreeGrafter"/>
</dbReference>
<dbReference type="GO" id="GO:0000176">
    <property type="term" value="C:nuclear exosome (RNase complex)"/>
    <property type="evidence" value="ECO:0007669"/>
    <property type="project" value="TreeGrafter"/>
</dbReference>
<dbReference type="GO" id="GO:0034473">
    <property type="term" value="P:U1 snRNA 3'-end processing"/>
    <property type="evidence" value="ECO:0007669"/>
    <property type="project" value="TreeGrafter"/>
</dbReference>
<dbReference type="InterPro" id="IPR001247">
    <property type="entry name" value="ExoRNase_PH_dom1"/>
</dbReference>
<evidence type="ECO:0000256" key="4">
    <source>
        <dbReference type="ARBA" id="ARBA00022490"/>
    </source>
</evidence>
<dbReference type="GO" id="GO:0035925">
    <property type="term" value="F:mRNA 3'-UTR AU-rich region binding"/>
    <property type="evidence" value="ECO:0007669"/>
    <property type="project" value="TreeGrafter"/>
</dbReference>
<dbReference type="OrthoDB" id="10264038at2759"/>
<dbReference type="EMBL" id="QQZK01000040">
    <property type="protein sequence ID" value="KAF5101106.1"/>
    <property type="molecule type" value="Genomic_DNA"/>
</dbReference>
<dbReference type="InterPro" id="IPR027408">
    <property type="entry name" value="PNPase/RNase_PH_dom_sf"/>
</dbReference>
<dbReference type="Gene3D" id="3.30.230.70">
    <property type="entry name" value="GHMP Kinase, N-terminal domain"/>
    <property type="match status" value="1"/>
</dbReference>
<dbReference type="Pfam" id="PF03725">
    <property type="entry name" value="RNase_PH_C"/>
    <property type="match status" value="1"/>
</dbReference>
<sequence>MPKPKDLSVNEKEFVQRLLHEAGTRYDGREFDEFRQVDLQFGTSLGHVEVTLGGTRLVVVISAEVTKPLDDRPFEGQFLITTDISAMASPLFDNYRQSDDENILARLVEKAIRRSNALDLENLCIVAGKSCWLVRADVHYLDFDGGLIDATSLGVIAGLLHFKRPDTSIEGKKTIIHSLEERAPVPLSVLHIPISVTFSFFKPLPPAKTAPGAGNGENNNDNEDNDDDNDDGNGADTEMVDSPSSTADDVVLIDATAREEALRHGEMTITINKNREICQISKAGGHSVEAYVLMNCANKAFEIASNLTNLVLKRLKEDNAKRNAENPEFELSAENDR</sequence>
<evidence type="ECO:0000256" key="3">
    <source>
        <dbReference type="ARBA" id="ARBA00006678"/>
    </source>
</evidence>
<accession>A0A0J9X5J7</accession>
<proteinExistence type="inferred from homology"/>
<evidence type="ECO:0000313" key="10">
    <source>
        <dbReference type="EMBL" id="CDO52429.1"/>
    </source>
</evidence>
<keyword evidence="6" id="KW-0539">Nucleus</keyword>
<feature type="region of interest" description="Disordered" evidence="7">
    <location>
        <begin position="208"/>
        <end position="248"/>
    </location>
</feature>
<gene>
    <name evidence="10" type="ORF">BN980_GECA03s01792g</name>
    <name evidence="11" type="ORF">DV451_002292</name>
</gene>
<reference evidence="11" key="2">
    <citation type="journal article" date="2020" name="Front. Microbiol.">
        <title>Phenotypic and Genetic Characterization of the Cheese Ripening Yeast Geotrichum candidum.</title>
        <authorList>
            <person name="Perkins V."/>
            <person name="Vignola S."/>
            <person name="Lessard M.H."/>
            <person name="Plante P.L."/>
            <person name="Corbeil J."/>
            <person name="Dugat-Bony E."/>
            <person name="Frenette M."/>
            <person name="Labrie S."/>
        </authorList>
    </citation>
    <scope>NUCLEOTIDE SEQUENCE</scope>
    <source>
        <strain evidence="11">LMA-70</strain>
    </source>
</reference>
<evidence type="ECO:0000259" key="9">
    <source>
        <dbReference type="Pfam" id="PF03725"/>
    </source>
</evidence>
<dbReference type="EMBL" id="CCBN010000003">
    <property type="protein sequence ID" value="CDO52429.1"/>
    <property type="molecule type" value="Genomic_DNA"/>
</dbReference>
<evidence type="ECO:0000256" key="6">
    <source>
        <dbReference type="ARBA" id="ARBA00023242"/>
    </source>
</evidence>
<dbReference type="PANTHER" id="PTHR11097:SF14">
    <property type="entry name" value="EXOSOME COMPLEX COMPONENT RRP45"/>
    <property type="match status" value="1"/>
</dbReference>
<dbReference type="Proteomes" id="UP000242525">
    <property type="component" value="Unassembled WGS sequence"/>
</dbReference>
<dbReference type="GO" id="GO:0034476">
    <property type="term" value="P:U5 snRNA 3'-end processing"/>
    <property type="evidence" value="ECO:0007669"/>
    <property type="project" value="TreeGrafter"/>
</dbReference>
<dbReference type="SUPFAM" id="SSF55666">
    <property type="entry name" value="Ribonuclease PH domain 2-like"/>
    <property type="match status" value="1"/>
</dbReference>
<evidence type="ECO:0000256" key="5">
    <source>
        <dbReference type="ARBA" id="ARBA00022884"/>
    </source>
</evidence>
<dbReference type="PANTHER" id="PTHR11097">
    <property type="entry name" value="EXOSOME COMPLEX EXONUCLEASE RIBOSOMAL RNA PROCESSING PROTEIN"/>
    <property type="match status" value="1"/>
</dbReference>
<keyword evidence="12" id="KW-1185">Reference proteome</keyword>
<evidence type="ECO:0000256" key="2">
    <source>
        <dbReference type="ARBA" id="ARBA00004496"/>
    </source>
</evidence>
<evidence type="ECO:0000313" key="11">
    <source>
        <dbReference type="EMBL" id="KAF5101106.1"/>
    </source>
</evidence>
<dbReference type="GO" id="GO:0071038">
    <property type="term" value="P:TRAMP-dependent tRNA surveillance pathway"/>
    <property type="evidence" value="ECO:0007669"/>
    <property type="project" value="TreeGrafter"/>
</dbReference>
<reference evidence="10 12" key="1">
    <citation type="submission" date="2014-03" db="EMBL/GenBank/DDBJ databases">
        <authorList>
            <person name="Casaregola S."/>
        </authorList>
    </citation>
    <scope>NUCLEOTIDE SEQUENCE [LARGE SCALE GENOMIC DNA]</scope>
    <source>
        <strain evidence="10 12">CLIB 918</strain>
    </source>
</reference>
<dbReference type="GO" id="GO:0005730">
    <property type="term" value="C:nucleolus"/>
    <property type="evidence" value="ECO:0007669"/>
    <property type="project" value="UniProtKB-ARBA"/>
</dbReference>
<dbReference type="InterPro" id="IPR020568">
    <property type="entry name" value="Ribosomal_Su5_D2-typ_SF"/>
</dbReference>
<reference evidence="11" key="3">
    <citation type="submission" date="2020-01" db="EMBL/GenBank/DDBJ databases">
        <authorList>
            <person name="Perkins V."/>
            <person name="Lessard M.-H."/>
            <person name="Dugat-Bony E."/>
            <person name="Frenette M."/>
            <person name="Labrie S."/>
        </authorList>
    </citation>
    <scope>NUCLEOTIDE SEQUENCE</scope>
    <source>
        <strain evidence="11">LMA-70</strain>
    </source>
</reference>
<dbReference type="Pfam" id="PF01138">
    <property type="entry name" value="RNase_PH"/>
    <property type="match status" value="1"/>
</dbReference>
<feature type="domain" description="Exoribonuclease phosphorolytic" evidence="8">
    <location>
        <begin position="33"/>
        <end position="165"/>
    </location>
</feature>
<feature type="domain" description="Exoribonuclease phosphorolytic" evidence="9">
    <location>
        <begin position="248"/>
        <end position="302"/>
    </location>
</feature>
<evidence type="ECO:0000313" key="12">
    <source>
        <dbReference type="Proteomes" id="UP000242525"/>
    </source>
</evidence>
<dbReference type="AlphaFoldDB" id="A0A0J9X5J7"/>
<comment type="subcellular location">
    <subcellularLocation>
        <location evidence="2">Cytoplasm</location>
    </subcellularLocation>
    <subcellularLocation>
        <location evidence="1">Nucleus</location>
    </subcellularLocation>
</comment>
<evidence type="ECO:0000256" key="7">
    <source>
        <dbReference type="SAM" id="MobiDB-lite"/>
    </source>
</evidence>
<name>A0A0J9X5J7_GEOCN</name>
<dbReference type="GO" id="GO:0071035">
    <property type="term" value="P:nuclear polyadenylation-dependent rRNA catabolic process"/>
    <property type="evidence" value="ECO:0007669"/>
    <property type="project" value="TreeGrafter"/>
</dbReference>
<dbReference type="InterPro" id="IPR015847">
    <property type="entry name" value="ExoRNase_PH_dom2"/>
</dbReference>
<comment type="caution">
    <text evidence="10">The sequence shown here is derived from an EMBL/GenBank/DDBJ whole genome shotgun (WGS) entry which is preliminary data.</text>
</comment>
<dbReference type="SUPFAM" id="SSF54211">
    <property type="entry name" value="Ribosomal protein S5 domain 2-like"/>
    <property type="match status" value="1"/>
</dbReference>
<dbReference type="InterPro" id="IPR050590">
    <property type="entry name" value="Exosome_comp_Rrp42_subfam"/>
</dbReference>
<evidence type="ECO:0000259" key="8">
    <source>
        <dbReference type="Pfam" id="PF01138"/>
    </source>
</evidence>
<dbReference type="Proteomes" id="UP000750522">
    <property type="component" value="Unassembled WGS sequence"/>
</dbReference>
<dbReference type="InterPro" id="IPR033100">
    <property type="entry name" value="Rrp45"/>
</dbReference>
<dbReference type="InterPro" id="IPR036345">
    <property type="entry name" value="ExoRNase_PH_dom2_sf"/>
</dbReference>
<protein>
    <submittedName>
        <fullName evidence="10">Similar to Saccharomyces cerevisiae YDR280W RRP45 Exosome non-catalytic core component</fullName>
    </submittedName>
</protein>
<dbReference type="GO" id="GO:0000467">
    <property type="term" value="P:exonucleolytic trimming to generate mature 3'-end of 5.8S rRNA from tricistronic rRNA transcript (SSU-rRNA, 5.8S rRNA, LSU-rRNA)"/>
    <property type="evidence" value="ECO:0007669"/>
    <property type="project" value="UniProtKB-ARBA"/>
</dbReference>
<organism evidence="10 12">
    <name type="scientific">Geotrichum candidum</name>
    <name type="common">Oospora lactis</name>
    <name type="synonym">Dipodascus geotrichum</name>
    <dbReference type="NCBI Taxonomy" id="1173061"/>
    <lineage>
        <taxon>Eukaryota</taxon>
        <taxon>Fungi</taxon>
        <taxon>Dikarya</taxon>
        <taxon>Ascomycota</taxon>
        <taxon>Saccharomycotina</taxon>
        <taxon>Dipodascomycetes</taxon>
        <taxon>Dipodascales</taxon>
        <taxon>Dipodascaceae</taxon>
        <taxon>Geotrichum</taxon>
    </lineage>
</organism>
<evidence type="ECO:0000256" key="1">
    <source>
        <dbReference type="ARBA" id="ARBA00004123"/>
    </source>
</evidence>
<dbReference type="GO" id="GO:0034475">
    <property type="term" value="P:U4 snRNA 3'-end processing"/>
    <property type="evidence" value="ECO:0007669"/>
    <property type="project" value="TreeGrafter"/>
</dbReference>
<dbReference type="GO" id="GO:0071028">
    <property type="term" value="P:nuclear mRNA surveillance"/>
    <property type="evidence" value="ECO:0007669"/>
    <property type="project" value="TreeGrafter"/>
</dbReference>
<dbReference type="GO" id="GO:0000177">
    <property type="term" value="C:cytoplasmic exosome (RNase complex)"/>
    <property type="evidence" value="ECO:0007669"/>
    <property type="project" value="UniProtKB-ARBA"/>
</dbReference>
<keyword evidence="4" id="KW-0963">Cytoplasm</keyword>